<dbReference type="Proteomes" id="UP000194280">
    <property type="component" value="Unassembled WGS sequence"/>
</dbReference>
<dbReference type="InterPro" id="IPR018108">
    <property type="entry name" value="MCP_transmembrane"/>
</dbReference>
<dbReference type="PANTHER" id="PTHR46356">
    <property type="entry name" value="MITOCHONDRIAL 2-OXODICARBOXYLATE CARRIER"/>
    <property type="match status" value="1"/>
</dbReference>
<dbReference type="PROSITE" id="PS50920">
    <property type="entry name" value="SOLCAR"/>
    <property type="match status" value="3"/>
</dbReference>
<evidence type="ECO:0000313" key="14">
    <source>
        <dbReference type="EMBL" id="OTA33711.1"/>
    </source>
</evidence>
<feature type="repeat" description="Solcar" evidence="10">
    <location>
        <begin position="205"/>
        <end position="295"/>
    </location>
</feature>
<comment type="similarity">
    <text evidence="2">Belongs to the mitochondrial carrier (TC 2.A.29) family.</text>
</comment>
<feature type="compositionally biased region" description="Polar residues" evidence="12">
    <location>
        <begin position="472"/>
        <end position="483"/>
    </location>
</feature>
<evidence type="ECO:0000256" key="12">
    <source>
        <dbReference type="SAM" id="MobiDB-lite"/>
    </source>
</evidence>
<dbReference type="GO" id="GO:0005310">
    <property type="term" value="F:dicarboxylic acid transmembrane transporter activity"/>
    <property type="evidence" value="ECO:0007669"/>
    <property type="project" value="UniProtKB-ARBA"/>
</dbReference>
<dbReference type="GO" id="GO:0051321">
    <property type="term" value="P:meiotic cell cycle"/>
    <property type="evidence" value="ECO:0007669"/>
    <property type="project" value="UniProtKB-UniRule"/>
</dbReference>
<dbReference type="OrthoDB" id="434783at2759"/>
<accession>A0A1Z5TCW4</accession>
<feature type="region of interest" description="Disordered" evidence="12">
    <location>
        <begin position="404"/>
        <end position="433"/>
    </location>
</feature>
<keyword evidence="11" id="KW-0469">Meiosis</keyword>
<evidence type="ECO:0000256" key="7">
    <source>
        <dbReference type="ARBA" id="ARBA00022989"/>
    </source>
</evidence>
<comment type="caution">
    <text evidence="14">The sequence shown here is derived from an EMBL/GenBank/DDBJ whole genome shotgun (WGS) entry which is preliminary data.</text>
</comment>
<comment type="subcellular location">
    <subcellularLocation>
        <location evidence="1">Mitochondrion inner membrane</location>
        <topology evidence="1">Multi-pass membrane protein</topology>
    </subcellularLocation>
    <subcellularLocation>
        <location evidence="11">Vacuole membrane</location>
        <topology evidence="11">Peripheral membrane protein</topology>
    </subcellularLocation>
</comment>
<name>A0A1Z5TCW4_HORWE</name>
<evidence type="ECO:0000256" key="9">
    <source>
        <dbReference type="ARBA" id="ARBA00023136"/>
    </source>
</evidence>
<evidence type="ECO:0000256" key="13">
    <source>
        <dbReference type="SAM" id="Phobius"/>
    </source>
</evidence>
<dbReference type="PANTHER" id="PTHR46356:SF1">
    <property type="entry name" value="MITOCHONDRIAL 2-OXODICARBOXYLATE CARRIER"/>
    <property type="match status" value="1"/>
</dbReference>
<evidence type="ECO:0000256" key="8">
    <source>
        <dbReference type="ARBA" id="ARBA00023128"/>
    </source>
</evidence>
<evidence type="ECO:0000256" key="1">
    <source>
        <dbReference type="ARBA" id="ARBA00004448"/>
    </source>
</evidence>
<protein>
    <recommendedName>
        <fullName evidence="11">Nitrogen permease regulator 3</fullName>
    </recommendedName>
    <alternativeName>
        <fullName evidence="11">Required for meiotic nuclear division protein 11</fullName>
    </alternativeName>
</protein>
<evidence type="ECO:0000256" key="4">
    <source>
        <dbReference type="ARBA" id="ARBA00022692"/>
    </source>
</evidence>
<comment type="function">
    <text evidence="11">Mediates inactivation of the TORC1 complex in response to amino acid starvation. Required for meiotic nuclear division.</text>
</comment>
<evidence type="ECO:0000256" key="3">
    <source>
        <dbReference type="ARBA" id="ARBA00022448"/>
    </source>
</evidence>
<dbReference type="InParanoid" id="A0A1Z5TCW4"/>
<dbReference type="GO" id="GO:0005774">
    <property type="term" value="C:vacuolar membrane"/>
    <property type="evidence" value="ECO:0007669"/>
    <property type="project" value="UniProtKB-SubCell"/>
</dbReference>
<dbReference type="EMBL" id="MUNK01000071">
    <property type="protein sequence ID" value="OTA33711.1"/>
    <property type="molecule type" value="Genomic_DNA"/>
</dbReference>
<feature type="region of interest" description="Disordered" evidence="12">
    <location>
        <begin position="599"/>
        <end position="620"/>
    </location>
</feature>
<dbReference type="PRINTS" id="PR00926">
    <property type="entry name" value="MITOCARRIER"/>
</dbReference>
<dbReference type="InterPro" id="IPR002067">
    <property type="entry name" value="MCP"/>
</dbReference>
<dbReference type="AlphaFoldDB" id="A0A1Z5TCW4"/>
<dbReference type="InterPro" id="IPR023395">
    <property type="entry name" value="MCP_dom_sf"/>
</dbReference>
<keyword evidence="6" id="KW-0999">Mitochondrion inner membrane</keyword>
<proteinExistence type="inferred from homology"/>
<dbReference type="SUPFAM" id="SSF103506">
    <property type="entry name" value="Mitochondrial carrier"/>
    <property type="match status" value="1"/>
</dbReference>
<dbReference type="Pfam" id="PF03666">
    <property type="entry name" value="NPR3"/>
    <property type="match status" value="1"/>
</dbReference>
<dbReference type="InterPro" id="IPR051752">
    <property type="entry name" value="Mito_2-oxodicarb_carrier"/>
</dbReference>
<evidence type="ECO:0000256" key="11">
    <source>
        <dbReference type="RuleBase" id="RU368069"/>
    </source>
</evidence>
<evidence type="ECO:0000256" key="2">
    <source>
        <dbReference type="ARBA" id="ARBA00006375"/>
    </source>
</evidence>
<dbReference type="Gene3D" id="1.50.40.10">
    <property type="entry name" value="Mitochondrial carrier domain"/>
    <property type="match status" value="1"/>
</dbReference>
<gene>
    <name evidence="14" type="ORF">BTJ68_04765</name>
</gene>
<keyword evidence="3" id="KW-0813">Transport</keyword>
<dbReference type="FunFam" id="1.50.40.10:FF:000034">
    <property type="entry name" value="Mitochondrial 2-oxodicarboxylate carrier"/>
    <property type="match status" value="1"/>
</dbReference>
<keyword evidence="9 10" id="KW-0472">Membrane</keyword>
<organism evidence="14 15">
    <name type="scientific">Hortaea werneckii EXF-2000</name>
    <dbReference type="NCBI Taxonomy" id="1157616"/>
    <lineage>
        <taxon>Eukaryota</taxon>
        <taxon>Fungi</taxon>
        <taxon>Dikarya</taxon>
        <taxon>Ascomycota</taxon>
        <taxon>Pezizomycotina</taxon>
        <taxon>Dothideomycetes</taxon>
        <taxon>Dothideomycetidae</taxon>
        <taxon>Mycosphaerellales</taxon>
        <taxon>Teratosphaeriaceae</taxon>
        <taxon>Hortaea</taxon>
    </lineage>
</organism>
<comment type="similarity">
    <text evidence="11">Belongs to the NPR3 family.</text>
</comment>
<evidence type="ECO:0000256" key="10">
    <source>
        <dbReference type="PROSITE-ProRule" id="PRU00282"/>
    </source>
</evidence>
<keyword evidence="5" id="KW-0677">Repeat</keyword>
<dbReference type="Pfam" id="PF00153">
    <property type="entry name" value="Mito_carr"/>
    <property type="match status" value="3"/>
</dbReference>
<dbReference type="InterPro" id="IPR005365">
    <property type="entry name" value="Npr3"/>
</dbReference>
<keyword evidence="7 13" id="KW-1133">Transmembrane helix</keyword>
<evidence type="ECO:0000256" key="5">
    <source>
        <dbReference type="ARBA" id="ARBA00022737"/>
    </source>
</evidence>
<evidence type="ECO:0000313" key="15">
    <source>
        <dbReference type="Proteomes" id="UP000194280"/>
    </source>
</evidence>
<keyword evidence="11" id="KW-0732">Signal</keyword>
<keyword evidence="4 10" id="KW-0812">Transmembrane</keyword>
<reference evidence="14 15" key="1">
    <citation type="submission" date="2017-01" db="EMBL/GenBank/DDBJ databases">
        <title>The recent genome duplication of the halophilic yeast Hortaea werneckii: insights from long-read sequencing.</title>
        <authorList>
            <person name="Sinha S."/>
            <person name="Flibotte S."/>
            <person name="Neira M."/>
            <person name="Lenassi M."/>
            <person name="Gostincar C."/>
            <person name="Stajich J.E."/>
            <person name="Nislow C.E."/>
        </authorList>
    </citation>
    <scope>NUCLEOTIDE SEQUENCE [LARGE SCALE GENOMIC DNA]</scope>
    <source>
        <strain evidence="14 15">EXF-2000</strain>
    </source>
</reference>
<dbReference type="GO" id="GO:0006839">
    <property type="term" value="P:mitochondrial transport"/>
    <property type="evidence" value="ECO:0007669"/>
    <property type="project" value="UniProtKB-ARBA"/>
</dbReference>
<sequence>MSTEKPLPFVYQFAAGAVAGVSEILIMYPLDVIKTRVQLQGKTAIPGQDHYSGMVDCFRKIVANEGASRLYRGIGAPILMEAPKRATKFAANDEWGKVYRKAFGVEKMNQSLSILTGASAGATEAFVVVPFELVKIRLQDKAQAHKYNGMVDCVQKIVRQEGLLTLYQGLESTVWRHVMWNSGYFGCIFQIRAMLPANPTKDKSIQMRNDLISGSVGGTIGTVLNTPFDVVKSRIQNSPKQPGGVPKYGWAFGALGTVAKEEGFGALYKGFLPKVLRLGPGGGILLVVFTGVMDFFRKMRGDVDSDLETDDSQSSRENGRRVRQAHSGPGIHDEDLDEQVQNLSLDDYEEPNDETLLGYSIDSLEKLLSPGRWAERKKFEVCLNGLTFVGHPVFALPDGDWTLKGHSKNQRPPDGDGDGKGISSSSDEQAFQPGQAGATITITAPSVAAQGEKDFTHVADSFDSKGGKGATSLGTSFNSASTTSGDASTEHIQMFHVVFVLAPGYAAQAGNVYTHVAKKLGMALHYCQKHLASYVTTESKKILAAKAKAKQAKAAGKRLQTQVMEQSQLAWALKEIYDRLSVGEVAGIRLAGMEMSLQLPPQTTRETTSTPSNEDVHRSDPNPHDALLLLEDKGGLLHELQSNGNASHLAFFLRELTPTKSLQKHATNLSFPLPTILQFAHHLLEWRKAQLIAPLHPRNLYTTDPHAPNEDLVRLAGVYSRQFPGLPPLPQMMKMLSGRPIQYGLLIPSRDHRGPYMEVLGFLVRFGFVRRLRTFGWLGWEGGCGNRDGGDGQFMGLEQRKQQNHNQERRRRLVILDPENMTGEEQTALERVKEELGGGEVGENLERLLPYLDGEHVLEDVAGQEGVKRAKVEEWFGALRATGHLVTFRSL</sequence>
<evidence type="ECO:0000256" key="6">
    <source>
        <dbReference type="ARBA" id="ARBA00022792"/>
    </source>
</evidence>
<keyword evidence="15" id="KW-1185">Reference proteome</keyword>
<dbReference type="GO" id="GO:0032007">
    <property type="term" value="P:negative regulation of TOR signaling"/>
    <property type="evidence" value="ECO:0007669"/>
    <property type="project" value="InterPro"/>
</dbReference>
<dbReference type="FunCoup" id="A0A1Z5TCW4">
    <property type="interactions" value="166"/>
</dbReference>
<feature type="region of interest" description="Disordered" evidence="12">
    <location>
        <begin position="464"/>
        <end position="483"/>
    </location>
</feature>
<feature type="repeat" description="Solcar" evidence="10">
    <location>
        <begin position="108"/>
        <end position="194"/>
    </location>
</feature>
<keyword evidence="8" id="KW-0496">Mitochondrion</keyword>
<feature type="repeat" description="Solcar" evidence="10">
    <location>
        <begin position="7"/>
        <end position="98"/>
    </location>
</feature>
<feature type="compositionally biased region" description="Polar residues" evidence="12">
    <location>
        <begin position="599"/>
        <end position="613"/>
    </location>
</feature>
<dbReference type="VEuPathDB" id="FungiDB:BTJ68_04765"/>
<feature type="region of interest" description="Disordered" evidence="12">
    <location>
        <begin position="304"/>
        <end position="335"/>
    </location>
</feature>
<dbReference type="GO" id="GO:0005743">
    <property type="term" value="C:mitochondrial inner membrane"/>
    <property type="evidence" value="ECO:0007669"/>
    <property type="project" value="UniProtKB-SubCell"/>
</dbReference>
<feature type="transmembrane region" description="Helical" evidence="13">
    <location>
        <begin position="9"/>
        <end position="30"/>
    </location>
</feature>